<dbReference type="HOGENOM" id="CLU_3369379_0_0_1"/>
<name>K3ZPS7_SETIT</name>
<evidence type="ECO:0000313" key="2">
    <source>
        <dbReference type="Proteomes" id="UP000004995"/>
    </source>
</evidence>
<organism evidence="1 2">
    <name type="scientific">Setaria italica</name>
    <name type="common">Foxtail millet</name>
    <name type="synonym">Panicum italicum</name>
    <dbReference type="NCBI Taxonomy" id="4555"/>
    <lineage>
        <taxon>Eukaryota</taxon>
        <taxon>Viridiplantae</taxon>
        <taxon>Streptophyta</taxon>
        <taxon>Embryophyta</taxon>
        <taxon>Tracheophyta</taxon>
        <taxon>Spermatophyta</taxon>
        <taxon>Magnoliopsida</taxon>
        <taxon>Liliopsida</taxon>
        <taxon>Poales</taxon>
        <taxon>Poaceae</taxon>
        <taxon>PACMAD clade</taxon>
        <taxon>Panicoideae</taxon>
        <taxon>Panicodae</taxon>
        <taxon>Paniceae</taxon>
        <taxon>Cenchrinae</taxon>
        <taxon>Setaria</taxon>
    </lineage>
</organism>
<dbReference type="Gramene" id="KQK94079">
    <property type="protein sequence ID" value="KQK94079"/>
    <property type="gene ID" value="SETIT_028607mg"/>
</dbReference>
<protein>
    <submittedName>
        <fullName evidence="1">Uncharacterized protein</fullName>
    </submittedName>
</protein>
<evidence type="ECO:0000313" key="1">
    <source>
        <dbReference type="EnsemblPlants" id="KQK94079"/>
    </source>
</evidence>
<dbReference type="InParanoid" id="K3ZPS7"/>
<sequence length="35" mass="4106">MVHSCCRCGKFRDLFFQNYQSSHKIDHGNNGIKYA</sequence>
<reference evidence="2" key="1">
    <citation type="journal article" date="2012" name="Nat. Biotechnol.">
        <title>Reference genome sequence of the model plant Setaria.</title>
        <authorList>
            <person name="Bennetzen J.L."/>
            <person name="Schmutz J."/>
            <person name="Wang H."/>
            <person name="Percifield R."/>
            <person name="Hawkins J."/>
            <person name="Pontaroli A.C."/>
            <person name="Estep M."/>
            <person name="Feng L."/>
            <person name="Vaughn J.N."/>
            <person name="Grimwood J."/>
            <person name="Jenkins J."/>
            <person name="Barry K."/>
            <person name="Lindquist E."/>
            <person name="Hellsten U."/>
            <person name="Deshpande S."/>
            <person name="Wang X."/>
            <person name="Wu X."/>
            <person name="Mitros T."/>
            <person name="Triplett J."/>
            <person name="Yang X."/>
            <person name="Ye C.Y."/>
            <person name="Mauro-Herrera M."/>
            <person name="Wang L."/>
            <person name="Li P."/>
            <person name="Sharma M."/>
            <person name="Sharma R."/>
            <person name="Ronald P.C."/>
            <person name="Panaud O."/>
            <person name="Kellogg E.A."/>
            <person name="Brutnell T.P."/>
            <person name="Doust A.N."/>
            <person name="Tuskan G.A."/>
            <person name="Rokhsar D."/>
            <person name="Devos K.M."/>
        </authorList>
    </citation>
    <scope>NUCLEOTIDE SEQUENCE [LARGE SCALE GENOMIC DNA]</scope>
    <source>
        <strain evidence="2">cv. Yugu1</strain>
    </source>
</reference>
<accession>K3ZPS7</accession>
<dbReference type="EMBL" id="AGNK02004751">
    <property type="status" value="NOT_ANNOTATED_CDS"/>
    <property type="molecule type" value="Genomic_DNA"/>
</dbReference>
<proteinExistence type="predicted"/>
<keyword evidence="2" id="KW-1185">Reference proteome</keyword>
<dbReference type="AlphaFoldDB" id="K3ZPS7"/>
<dbReference type="Proteomes" id="UP000004995">
    <property type="component" value="Unassembled WGS sequence"/>
</dbReference>
<reference evidence="1" key="2">
    <citation type="submission" date="2018-08" db="UniProtKB">
        <authorList>
            <consortium name="EnsemblPlants"/>
        </authorList>
    </citation>
    <scope>IDENTIFICATION</scope>
    <source>
        <strain evidence="1">Yugu1</strain>
    </source>
</reference>
<dbReference type="EnsemblPlants" id="KQK94079">
    <property type="protein sequence ID" value="KQK94079"/>
    <property type="gene ID" value="SETIT_028607mg"/>
</dbReference>